<evidence type="ECO:0000256" key="18">
    <source>
        <dbReference type="ARBA" id="ARBA00023157"/>
    </source>
</evidence>
<evidence type="ECO:0000256" key="25">
    <source>
        <dbReference type="ARBA" id="ARBA00074088"/>
    </source>
</evidence>
<evidence type="ECO:0000256" key="22">
    <source>
        <dbReference type="ARBA" id="ARBA00023329"/>
    </source>
</evidence>
<dbReference type="AlphaFoldDB" id="A0A671UXT8"/>
<feature type="region of interest" description="Disordered" evidence="26">
    <location>
        <begin position="137"/>
        <end position="168"/>
    </location>
</feature>
<dbReference type="PROSITE" id="PS50093">
    <property type="entry name" value="PKD"/>
    <property type="match status" value="1"/>
</dbReference>
<keyword evidence="20" id="KW-0628">Postsynaptic cell membrane</keyword>
<dbReference type="Gene3D" id="2.60.40.10">
    <property type="entry name" value="Immunoglobulins"/>
    <property type="match status" value="1"/>
</dbReference>
<evidence type="ECO:0000256" key="2">
    <source>
        <dbReference type="ARBA" id="ARBA00004251"/>
    </source>
</evidence>
<evidence type="ECO:0000256" key="12">
    <source>
        <dbReference type="ARBA" id="ARBA00022729"/>
    </source>
</evidence>
<evidence type="ECO:0000256" key="9">
    <source>
        <dbReference type="ARBA" id="ARBA00022475"/>
    </source>
</evidence>
<comment type="subcellular location">
    <subcellularLocation>
        <location evidence="2">Cell membrane</location>
        <topology evidence="2">Single-pass type I membrane protein</topology>
    </subcellularLocation>
    <subcellularLocation>
        <location evidence="3">Cell projection</location>
        <location evidence="3">Dendrite</location>
    </subcellularLocation>
    <subcellularLocation>
        <location evidence="6">Cell projection</location>
        <location evidence="6">Dendritic spine</location>
    </subcellularLocation>
    <subcellularLocation>
        <location evidence="4">Cytoplasmic vesicle membrane</location>
        <topology evidence="4">Single-pass type I membrane protein</topology>
    </subcellularLocation>
    <subcellularLocation>
        <location evidence="1">Early endosome membrane</location>
    </subcellularLocation>
    <subcellularLocation>
        <location evidence="5">Perikaryon</location>
    </subcellularLocation>
    <subcellularLocation>
        <location evidence="24">Postsynaptic density membrane</location>
    </subcellularLocation>
    <subcellularLocation>
        <location evidence="7">Recycling endosome membrane</location>
    </subcellularLocation>
    <subcellularLocation>
        <location evidence="23">Synapse</location>
        <location evidence="23">Synaptosome</location>
    </subcellularLocation>
</comment>
<evidence type="ECO:0000256" key="10">
    <source>
        <dbReference type="ARBA" id="ARBA00022599"/>
    </source>
</evidence>
<reference evidence="29" key="1">
    <citation type="submission" date="2021-04" db="EMBL/GenBank/DDBJ databases">
        <authorList>
            <consortium name="Wellcome Sanger Institute Data Sharing"/>
        </authorList>
    </citation>
    <scope>NUCLEOTIDE SEQUENCE [LARGE SCALE GENOMIC DNA]</scope>
</reference>
<evidence type="ECO:0000256" key="7">
    <source>
        <dbReference type="ARBA" id="ARBA00004565"/>
    </source>
</evidence>
<reference evidence="29" key="2">
    <citation type="submission" date="2025-08" db="UniProtKB">
        <authorList>
            <consortium name="Ensembl"/>
        </authorList>
    </citation>
    <scope>IDENTIFICATION</scope>
</reference>
<protein>
    <recommendedName>
        <fullName evidence="25">VPS10 domain-containing receptor SorCS2</fullName>
    </recommendedName>
</protein>
<dbReference type="GO" id="GO:0005794">
    <property type="term" value="C:Golgi apparatus"/>
    <property type="evidence" value="ECO:0007669"/>
    <property type="project" value="TreeGrafter"/>
</dbReference>
<dbReference type="GO" id="GO:0098839">
    <property type="term" value="C:postsynaptic density membrane"/>
    <property type="evidence" value="ECO:0007669"/>
    <property type="project" value="UniProtKB-SubCell"/>
</dbReference>
<evidence type="ECO:0000256" key="27">
    <source>
        <dbReference type="SAM" id="Phobius"/>
    </source>
</evidence>
<feature type="transmembrane region" description="Helical" evidence="27">
    <location>
        <begin position="1061"/>
        <end position="1079"/>
    </location>
</feature>
<dbReference type="FunFam" id="2.10.70.80:FF:000001">
    <property type="entry name" value="Sortilin-related VPS10 domain-containing receptor 1"/>
    <property type="match status" value="1"/>
</dbReference>
<keyword evidence="13" id="KW-0677">Repeat</keyword>
<keyword evidence="17 27" id="KW-0472">Membrane</keyword>
<evidence type="ECO:0000256" key="6">
    <source>
        <dbReference type="ARBA" id="ARBA00004552"/>
    </source>
</evidence>
<keyword evidence="12" id="KW-0732">Signal</keyword>
<evidence type="ECO:0000256" key="23">
    <source>
        <dbReference type="ARBA" id="ARBA00034102"/>
    </source>
</evidence>
<dbReference type="Ensembl" id="ENSSAUT00010019748.1">
    <property type="protein sequence ID" value="ENSSAUP00010018703.1"/>
    <property type="gene ID" value="ENSSAUG00010008286.1"/>
</dbReference>
<dbReference type="InParanoid" id="A0A671UXT8"/>
<proteinExistence type="inferred from homology"/>
<evidence type="ECO:0000256" key="13">
    <source>
        <dbReference type="ARBA" id="ARBA00022737"/>
    </source>
</evidence>
<dbReference type="InterPro" id="IPR000601">
    <property type="entry name" value="PKD_dom"/>
</dbReference>
<evidence type="ECO:0000256" key="20">
    <source>
        <dbReference type="ARBA" id="ARBA00023257"/>
    </source>
</evidence>
<dbReference type="GO" id="GO:0043197">
    <property type="term" value="C:dendritic spine"/>
    <property type="evidence" value="ECO:0007669"/>
    <property type="project" value="UniProtKB-SubCell"/>
</dbReference>
<dbReference type="PANTHER" id="PTHR12106">
    <property type="entry name" value="SORTILIN RELATED"/>
    <property type="match status" value="1"/>
</dbReference>
<evidence type="ECO:0000256" key="21">
    <source>
        <dbReference type="ARBA" id="ARBA00023273"/>
    </source>
</evidence>
<name>A0A671UXT8_SPAAU</name>
<evidence type="ECO:0000256" key="5">
    <source>
        <dbReference type="ARBA" id="ARBA00004484"/>
    </source>
</evidence>
<evidence type="ECO:0000256" key="17">
    <source>
        <dbReference type="ARBA" id="ARBA00023136"/>
    </source>
</evidence>
<dbReference type="GO" id="GO:0055038">
    <property type="term" value="C:recycling endosome membrane"/>
    <property type="evidence" value="ECO:0007669"/>
    <property type="project" value="UniProtKB-SubCell"/>
</dbReference>
<dbReference type="InterPro" id="IPR031777">
    <property type="entry name" value="Sortilin_C"/>
</dbReference>
<dbReference type="Pfam" id="PF15901">
    <property type="entry name" value="Sortilin_C"/>
    <property type="match status" value="1"/>
</dbReference>
<gene>
    <name evidence="29" type="primary">LOC115585798</name>
</gene>
<evidence type="ECO:0000256" key="16">
    <source>
        <dbReference type="ARBA" id="ARBA00023018"/>
    </source>
</evidence>
<evidence type="ECO:0000256" key="3">
    <source>
        <dbReference type="ARBA" id="ARBA00004279"/>
    </source>
</evidence>
<dbReference type="GO" id="GO:0006892">
    <property type="term" value="P:post-Golgi vesicle-mediated transport"/>
    <property type="evidence" value="ECO:0007669"/>
    <property type="project" value="TreeGrafter"/>
</dbReference>
<dbReference type="SMART" id="SM00602">
    <property type="entry name" value="VPS10"/>
    <property type="match status" value="1"/>
</dbReference>
<evidence type="ECO:0000256" key="11">
    <source>
        <dbReference type="ARBA" id="ARBA00022692"/>
    </source>
</evidence>
<keyword evidence="22" id="KW-0968">Cytoplasmic vesicle</keyword>
<organism evidence="29 30">
    <name type="scientific">Sparus aurata</name>
    <name type="common">Gilthead sea bream</name>
    <dbReference type="NCBI Taxonomy" id="8175"/>
    <lineage>
        <taxon>Eukaryota</taxon>
        <taxon>Metazoa</taxon>
        <taxon>Chordata</taxon>
        <taxon>Craniata</taxon>
        <taxon>Vertebrata</taxon>
        <taxon>Euteleostomi</taxon>
        <taxon>Actinopterygii</taxon>
        <taxon>Neopterygii</taxon>
        <taxon>Teleostei</taxon>
        <taxon>Neoteleostei</taxon>
        <taxon>Acanthomorphata</taxon>
        <taxon>Eupercaria</taxon>
        <taxon>Spariformes</taxon>
        <taxon>Sparidae</taxon>
        <taxon>Sparus</taxon>
    </lineage>
</organism>
<evidence type="ECO:0000256" key="8">
    <source>
        <dbReference type="ARBA" id="ARBA00010818"/>
    </source>
</evidence>
<dbReference type="SUPFAM" id="SSF49299">
    <property type="entry name" value="PKD domain"/>
    <property type="match status" value="2"/>
</dbReference>
<sequence length="1194" mass="133008">MLLLSHAAQAEITCGSCQLGNKWGARELLLNFNFREPATELKGEVFGYGDGPGRSGAAGAESRRLRCAGCSAECGPERAGCTEPRLKRNTDSRLHAKGEFSESEFAKVKVSHVKPNGQRKTRDEAAFTSATWYTKRAKRSSNDDEFRPAGSAQSQDPGTGKIPAAGRRVMRSELRWSGDERRAAGPRQEELKLNSSTFALTGDSSHNQAMVHWSGQNSSVRQTRHLIVGRLVLHKIGEFDEDGMCINTHWCSVFLLQLYSSVEFGRRWQVVHERVAPNRFYWSKMGLDKEPGLIHLETSISEGQALYVTCKLQNCTDANKGKPFPGYIDPNSLVVQDEYVFVQVSTAGRPIYYVSAKRDVFTPMKLPKYTLPKNLHVISTDENRVVAAVQEWNQNETYNLYVSDTSGVYYTLALENVVSSMGPEGNVMVDLYEVAGIKGMFLANRKTDNQVKTYITYNRGRDWRLLQAPGKDLRANSIHCELPYCSLHLHLHVSANPYTSGNIASRESAPGIIVASGSIGSELTTSNVSVFITSDAGNTWRQIFNEEYAVLYLDQGGALVAIRHTPLPIRHLWLSFDEGRQWNKYSFTSSPLFVDGVLGEPGEETLIMTIFGHVSHRSEWQLVKIDFRSIFNRRCTEADYQTWHLHNQGEPCLMGVKRIYRKLKPTSRCVMGKTYSVSMTSGPCECTEADFECDYGYERRTNGKCTPAFWFHPSSMSRSCTMGMTFLNSTGYRKVVSNNCTAGVSMEYTARRQQCPIQAPRGLHLVTSEGTLTATLGTNVTFLVFLEEGDGARTSITLDFGDGHAVTYSNVSSIEDGIKHIYKTVGIYRVTATGENSLGSETTMLYLHVTCQLEYIHLSAPFVAVRNKEVNLTAVLWPSQVGTVTYIWWIGNNTEPVITLEGSVSCTFPREGISTVTVQVSVGNSILQDRKSIAVHEYFRSHLLAFSSNLDDHNPDVAEWRLDVSRVIRNSLIQATGVREDQLLVTVLPGLPTAAEFFLLPDKQLTEGKPDKSSLSEVLLGALNQNLVQFTLRPGVQVTVYAAHLSAAPLVDTSENHSGSAMLMLLSVVVVGLAVFVIYKFKRLLSLSLCLTVNLSSRKIPGLNVYAQMQNEKEQEMMSPANPTEAPSSSQRDLVHSLEILDTEFNSRPIGEYPLLLTLTFGLHFNLLFLHCLCHSIEHCFMRLILCSFFVSQR</sequence>
<dbReference type="InterPro" id="IPR035986">
    <property type="entry name" value="PKD_dom_sf"/>
</dbReference>
<evidence type="ECO:0000313" key="29">
    <source>
        <dbReference type="Ensembl" id="ENSSAUP00010018703.1"/>
    </source>
</evidence>
<evidence type="ECO:0000256" key="19">
    <source>
        <dbReference type="ARBA" id="ARBA00023180"/>
    </source>
</evidence>
<keyword evidence="19" id="KW-0325">Glycoprotein</keyword>
<keyword evidence="15 27" id="KW-1133">Transmembrane helix</keyword>
<dbReference type="SUPFAM" id="SSF110296">
    <property type="entry name" value="Oligoxyloglucan reducing end-specific cellobiohydrolase"/>
    <property type="match status" value="1"/>
</dbReference>
<keyword evidence="21" id="KW-0966">Cell projection</keyword>
<feature type="domain" description="PKD" evidence="28">
    <location>
        <begin position="783"/>
        <end position="843"/>
    </location>
</feature>
<dbReference type="FunFam" id="2.60.40.10:FF:000083">
    <property type="entry name" value="Sortilin-related VPS10 domain containing receptor 2"/>
    <property type="match status" value="1"/>
</dbReference>
<dbReference type="OMA" id="IKHIYRA"/>
<comment type="similarity">
    <text evidence="8">Belongs to the VPS10-related sortilin family. SORCS subfamily.</text>
</comment>
<evidence type="ECO:0000256" key="14">
    <source>
        <dbReference type="ARBA" id="ARBA00022753"/>
    </source>
</evidence>
<evidence type="ECO:0000256" key="15">
    <source>
        <dbReference type="ARBA" id="ARBA00022989"/>
    </source>
</evidence>
<evidence type="ECO:0000256" key="1">
    <source>
        <dbReference type="ARBA" id="ARBA00004146"/>
    </source>
</evidence>
<dbReference type="InterPro" id="IPR050310">
    <property type="entry name" value="VPS10-sortilin"/>
</dbReference>
<dbReference type="Pfam" id="PF15902">
    <property type="entry name" value="Sortilin-Vps10"/>
    <property type="match status" value="1"/>
</dbReference>
<evidence type="ECO:0000256" key="26">
    <source>
        <dbReference type="SAM" id="MobiDB-lite"/>
    </source>
</evidence>
<dbReference type="GO" id="GO:0043204">
    <property type="term" value="C:perikaryon"/>
    <property type="evidence" value="ECO:0007669"/>
    <property type="project" value="UniProtKB-SubCell"/>
</dbReference>
<evidence type="ECO:0000313" key="30">
    <source>
        <dbReference type="Proteomes" id="UP000472265"/>
    </source>
</evidence>
<dbReference type="InterPro" id="IPR031778">
    <property type="entry name" value="Sortilin_N"/>
</dbReference>
<evidence type="ECO:0000259" key="28">
    <source>
        <dbReference type="PROSITE" id="PS50093"/>
    </source>
</evidence>
<keyword evidence="9" id="KW-1003">Cell membrane</keyword>
<dbReference type="GO" id="GO:0031901">
    <property type="term" value="C:early endosome membrane"/>
    <property type="evidence" value="ECO:0007669"/>
    <property type="project" value="UniProtKB-SubCell"/>
</dbReference>
<dbReference type="GeneTree" id="ENSGT01030000234563"/>
<dbReference type="FunFam" id="3.30.60.270:FF:000003">
    <property type="entry name" value="Sortilin-related VPS10 domain containing receptor 2"/>
    <property type="match status" value="1"/>
</dbReference>
<reference evidence="29" key="3">
    <citation type="submission" date="2025-09" db="UniProtKB">
        <authorList>
            <consortium name="Ensembl"/>
        </authorList>
    </citation>
    <scope>IDENTIFICATION</scope>
</reference>
<keyword evidence="16" id="KW-0770">Synapse</keyword>
<keyword evidence="10" id="KW-0771">Synaptosome</keyword>
<keyword evidence="30" id="KW-1185">Reference proteome</keyword>
<accession>A0A671UXT8</accession>
<dbReference type="InterPro" id="IPR006581">
    <property type="entry name" value="VPS10"/>
</dbReference>
<evidence type="ECO:0000256" key="24">
    <source>
        <dbReference type="ARBA" id="ARBA00034112"/>
    </source>
</evidence>
<dbReference type="PANTHER" id="PTHR12106:SF8">
    <property type="entry name" value="VPS10 DOMAIN-CONTAINING RECEPTOR SORCS1"/>
    <property type="match status" value="1"/>
</dbReference>
<keyword evidence="14" id="KW-0967">Endosome</keyword>
<dbReference type="Pfam" id="PF00801">
    <property type="entry name" value="PKD"/>
    <property type="match status" value="1"/>
</dbReference>
<dbReference type="Gene3D" id="2.10.70.80">
    <property type="match status" value="1"/>
</dbReference>
<keyword evidence="11 27" id="KW-0812">Transmembrane</keyword>
<dbReference type="InterPro" id="IPR013783">
    <property type="entry name" value="Ig-like_fold"/>
</dbReference>
<keyword evidence="18" id="KW-1015">Disulfide bond</keyword>
<dbReference type="CDD" id="cd00146">
    <property type="entry name" value="PKD"/>
    <property type="match status" value="1"/>
</dbReference>
<evidence type="ECO:0000256" key="4">
    <source>
        <dbReference type="ARBA" id="ARBA00004358"/>
    </source>
</evidence>
<dbReference type="Proteomes" id="UP000472265">
    <property type="component" value="Chromosome 1"/>
</dbReference>
<dbReference type="Gene3D" id="3.30.60.270">
    <property type="match status" value="1"/>
</dbReference>